<evidence type="ECO:0000313" key="2">
    <source>
        <dbReference type="EMBL" id="AYW51029.1"/>
    </source>
</evidence>
<sequence>MHHLDLVERWGNFELALFTNCLWIFPSSYILINSEKVILHLVEFADIRIYERSAFGFFFNIIMFFIDEGNLELAEHFFRKFENTLKIDSHQLYEQSFAIFLKDCIELMKNKYHNKKAYQSARNIINYFEFLGFHNKAKELAELLENI</sequence>
<dbReference type="NCBIfam" id="TIGR01716">
    <property type="entry name" value="RGG_Cterm"/>
    <property type="match status" value="1"/>
</dbReference>
<organism evidence="2 3">
    <name type="scientific">Tetragenococcus halophilus</name>
    <name type="common">Pediococcus halophilus</name>
    <dbReference type="NCBI Taxonomy" id="51669"/>
    <lineage>
        <taxon>Bacteria</taxon>
        <taxon>Bacillati</taxon>
        <taxon>Bacillota</taxon>
        <taxon>Bacilli</taxon>
        <taxon>Lactobacillales</taxon>
        <taxon>Enterococcaceae</taxon>
        <taxon>Tetragenococcus</taxon>
    </lineage>
</organism>
<evidence type="ECO:0000313" key="3">
    <source>
        <dbReference type="Proteomes" id="UP000280475"/>
    </source>
</evidence>
<dbReference type="Gene3D" id="1.25.40.400">
    <property type="match status" value="1"/>
</dbReference>
<gene>
    <name evidence="2" type="ORF">C7H83_11375</name>
</gene>
<feature type="domain" description="HTH-type transcriptional regulator Rgg C-terminal" evidence="1">
    <location>
        <begin position="3"/>
        <end position="141"/>
    </location>
</feature>
<dbReference type="Proteomes" id="UP000280475">
    <property type="component" value="Chromosome"/>
</dbReference>
<evidence type="ECO:0000259" key="1">
    <source>
        <dbReference type="Pfam" id="PF21259"/>
    </source>
</evidence>
<proteinExistence type="predicted"/>
<dbReference type="Pfam" id="PF21259">
    <property type="entry name" value="Rgg_C"/>
    <property type="match status" value="1"/>
</dbReference>
<dbReference type="EMBL" id="CP027768">
    <property type="protein sequence ID" value="AYW51029.1"/>
    <property type="molecule type" value="Genomic_DNA"/>
</dbReference>
<dbReference type="AlphaFoldDB" id="A0A3G5FL59"/>
<name>A0A3G5FL59_TETHA</name>
<reference evidence="2 3" key="1">
    <citation type="journal article" date="2012" name="Int. J. Syst. Evol. Microbiol.">
        <title>Characterization of Tetragenococcus strains from sugar thick juice reveals a novel species, Tetragenococcus osmophilus sp. nov., and divides Tetragenococcus halophilus into two subspecies, T. halophilus subsp. halophilus subsp. nov. and T. halophilus subsp. flandriensis subsp. nov.</title>
        <authorList>
            <person name="Juste A."/>
            <person name="Van Trappen S."/>
            <person name="Verreth C."/>
            <person name="Cleenwerck I."/>
            <person name="De Vos P."/>
            <person name="Lievens B."/>
            <person name="Willems K.A."/>
        </authorList>
    </citation>
    <scope>NUCLEOTIDE SEQUENCE [LARGE SCALE GENOMIC DNA]</scope>
    <source>
        <strain evidence="2 3">LMG 26042</strain>
    </source>
</reference>
<protein>
    <recommendedName>
        <fullName evidence="1">HTH-type transcriptional regulator Rgg C-terminal domain-containing protein</fullName>
    </recommendedName>
</protein>
<dbReference type="InterPro" id="IPR010057">
    <property type="entry name" value="Transcription_activator_Rgg_C"/>
</dbReference>
<accession>A0A3G5FL59</accession>